<dbReference type="InterPro" id="IPR029056">
    <property type="entry name" value="Ribokinase-like"/>
</dbReference>
<dbReference type="AlphaFoldDB" id="A0A1F5YTF5"/>
<keyword evidence="1" id="KW-0808">Transferase</keyword>
<comment type="caution">
    <text evidence="4">The sequence shown here is derived from an EMBL/GenBank/DDBJ whole genome shotgun (WGS) entry which is preliminary data.</text>
</comment>
<reference evidence="4 5" key="1">
    <citation type="journal article" date="2016" name="Nat. Commun.">
        <title>Thousands of microbial genomes shed light on interconnected biogeochemical processes in an aquifer system.</title>
        <authorList>
            <person name="Anantharaman K."/>
            <person name="Brown C.T."/>
            <person name="Hug L.A."/>
            <person name="Sharon I."/>
            <person name="Castelle C.J."/>
            <person name="Probst A.J."/>
            <person name="Thomas B.C."/>
            <person name="Singh A."/>
            <person name="Wilkins M.J."/>
            <person name="Karaoz U."/>
            <person name="Brodie E.L."/>
            <person name="Williams K.H."/>
            <person name="Hubbard S.S."/>
            <person name="Banfield J.F."/>
        </authorList>
    </citation>
    <scope>NUCLEOTIDE SEQUENCE [LARGE SCALE GENOMIC DNA]</scope>
</reference>
<accession>A0A1F5YTF5</accession>
<dbReference type="GO" id="GO:0016301">
    <property type="term" value="F:kinase activity"/>
    <property type="evidence" value="ECO:0007669"/>
    <property type="project" value="UniProtKB-KW"/>
</dbReference>
<keyword evidence="2" id="KW-0418">Kinase</keyword>
<sequence>MKALIFGNLTIDHNLINGLSITAPGGASFYTARTLSNLNVKTTIISPYGEDFLKKYLPKTIFFPKKALANKTLIFRNIYQDGKRKQTVDNIKNASLTSIQHIEANLLTDNDIVLITPILNNISPAEITKLISRSSSSLKVLLPQGFFRKKINKEIKTVSCNMPGNIFKLFDIIVVSEKDCQKIDYLAEKWGRNKTIAVITRGEKNATVYHQGRKNEYPSFNVNKIKDETGAGDIFTAAFAYAFFKSRKIDQAVNFAHSAAALSLPLLPKELKYGLEEVLGFAAYNGRNINI</sequence>
<dbReference type="Proteomes" id="UP000176665">
    <property type="component" value="Unassembled WGS sequence"/>
</dbReference>
<name>A0A1F5YTF5_9BACT</name>
<dbReference type="SUPFAM" id="SSF53613">
    <property type="entry name" value="Ribokinase-like"/>
    <property type="match status" value="1"/>
</dbReference>
<evidence type="ECO:0000259" key="3">
    <source>
        <dbReference type="Pfam" id="PF00294"/>
    </source>
</evidence>
<feature type="domain" description="Carbohydrate kinase PfkB" evidence="3">
    <location>
        <begin position="24"/>
        <end position="263"/>
    </location>
</feature>
<dbReference type="InterPro" id="IPR011611">
    <property type="entry name" value="PfkB_dom"/>
</dbReference>
<evidence type="ECO:0000313" key="4">
    <source>
        <dbReference type="EMBL" id="OGG03385.1"/>
    </source>
</evidence>
<evidence type="ECO:0000313" key="5">
    <source>
        <dbReference type="Proteomes" id="UP000176665"/>
    </source>
</evidence>
<evidence type="ECO:0000256" key="2">
    <source>
        <dbReference type="ARBA" id="ARBA00022777"/>
    </source>
</evidence>
<gene>
    <name evidence="4" type="ORF">A2W14_07435</name>
</gene>
<dbReference type="PANTHER" id="PTHR10584">
    <property type="entry name" value="SUGAR KINASE"/>
    <property type="match status" value="1"/>
</dbReference>
<protein>
    <recommendedName>
        <fullName evidence="3">Carbohydrate kinase PfkB domain-containing protein</fullName>
    </recommendedName>
</protein>
<dbReference type="Gene3D" id="3.40.1190.20">
    <property type="match status" value="1"/>
</dbReference>
<dbReference type="STRING" id="1798371.A2W14_07435"/>
<proteinExistence type="predicted"/>
<dbReference type="PANTHER" id="PTHR10584:SF166">
    <property type="entry name" value="RIBOKINASE"/>
    <property type="match status" value="1"/>
</dbReference>
<dbReference type="Pfam" id="PF00294">
    <property type="entry name" value="PfkB"/>
    <property type="match status" value="1"/>
</dbReference>
<organism evidence="4 5">
    <name type="scientific">Candidatus Gottesmanbacteria bacterium RBG_16_37_8</name>
    <dbReference type="NCBI Taxonomy" id="1798371"/>
    <lineage>
        <taxon>Bacteria</taxon>
        <taxon>Candidatus Gottesmaniibacteriota</taxon>
    </lineage>
</organism>
<dbReference type="EMBL" id="MFJA01000027">
    <property type="protein sequence ID" value="OGG03385.1"/>
    <property type="molecule type" value="Genomic_DNA"/>
</dbReference>
<evidence type="ECO:0000256" key="1">
    <source>
        <dbReference type="ARBA" id="ARBA00022679"/>
    </source>
</evidence>